<dbReference type="Proteomes" id="UP001321542">
    <property type="component" value="Chromosome"/>
</dbReference>
<reference evidence="3 4" key="2">
    <citation type="journal article" date="2023" name="ChemBioChem">
        <title>Acyltransferase Domain Exchange between Two Independent Type I Polyketide Synthases in the Same Producer Strain of Macrolide Antibiotics.</title>
        <authorList>
            <person name="Kudo F."/>
            <person name="Kishikawa K."/>
            <person name="Tsuboi K."/>
            <person name="Kido T."/>
            <person name="Usui T."/>
            <person name="Hashimoto J."/>
            <person name="Shin-Ya K."/>
            <person name="Miyanaga A."/>
            <person name="Eguchi T."/>
        </authorList>
    </citation>
    <scope>NUCLEOTIDE SEQUENCE [LARGE SCALE GENOMIC DNA]</scope>
    <source>
        <strain evidence="3 4">A-8890</strain>
    </source>
</reference>
<evidence type="ECO:0000313" key="3">
    <source>
        <dbReference type="EMBL" id="BBC33252.1"/>
    </source>
</evidence>
<accession>A0ABM7FAX7</accession>
<evidence type="ECO:0008006" key="5">
    <source>
        <dbReference type="Google" id="ProtNLM"/>
    </source>
</evidence>
<dbReference type="PROSITE" id="PS51257">
    <property type="entry name" value="PROKAR_LIPOPROTEIN"/>
    <property type="match status" value="1"/>
</dbReference>
<proteinExistence type="predicted"/>
<protein>
    <recommendedName>
        <fullName evidence="5">Lipoprotein</fullName>
    </recommendedName>
</protein>
<gene>
    <name evidence="3" type="ORF">SGFS_045460</name>
</gene>
<keyword evidence="4" id="KW-1185">Reference proteome</keyword>
<feature type="signal peptide" evidence="2">
    <location>
        <begin position="1"/>
        <end position="26"/>
    </location>
</feature>
<evidence type="ECO:0000256" key="2">
    <source>
        <dbReference type="SAM" id="SignalP"/>
    </source>
</evidence>
<sequence>MRRAVIRRSCLAGVAALSLTLLTACSDSGSGDTDSGKGKSDAAAGSETSTLSAADLEKAVLKDGDVKGHKVTEPTATIEQKDVEADNDECAPVAYAMGGTVVDKPSATVQRETASKVDPAEAAKGGDAEEALTSGLDVTKVLLRLSAYDSAAAQSAMKAIGASAKACADGFKVTMQGTAQEVTKVSTATAPKGADEALAIDFLSEAEGAKIPMKVVVFRKGSTLGYFTAVNFASAATGKDFDFPTELVDAQINKLA</sequence>
<feature type="region of interest" description="Disordered" evidence="1">
    <location>
        <begin position="27"/>
        <end position="49"/>
    </location>
</feature>
<evidence type="ECO:0000313" key="4">
    <source>
        <dbReference type="Proteomes" id="UP001321542"/>
    </source>
</evidence>
<reference evidence="3 4" key="1">
    <citation type="journal article" date="2010" name="ChemBioChem">
        <title>Cloning and characterization of the biosynthetic gene cluster of 16-membered macrolide antibiotic FD-891: involvement of a dual functional cytochrome P450 monooxygenase catalyzing epoxidation and hydroxylation.</title>
        <authorList>
            <person name="Kudo F."/>
            <person name="Motegi A."/>
            <person name="Mizoue K."/>
            <person name="Eguchi T."/>
        </authorList>
    </citation>
    <scope>NUCLEOTIDE SEQUENCE [LARGE SCALE GENOMIC DNA]</scope>
    <source>
        <strain evidence="3 4">A-8890</strain>
    </source>
</reference>
<feature type="chain" id="PRO_5047399394" description="Lipoprotein" evidence="2">
    <location>
        <begin position="27"/>
        <end position="256"/>
    </location>
</feature>
<evidence type="ECO:0000256" key="1">
    <source>
        <dbReference type="SAM" id="MobiDB-lite"/>
    </source>
</evidence>
<dbReference type="RefSeq" id="WP_286252724.1">
    <property type="nucleotide sequence ID" value="NZ_AP018448.1"/>
</dbReference>
<keyword evidence="2" id="KW-0732">Signal</keyword>
<dbReference type="EMBL" id="AP018448">
    <property type="protein sequence ID" value="BBC33252.1"/>
    <property type="molecule type" value="Genomic_DNA"/>
</dbReference>
<name>A0ABM7FAX7_9ACTN</name>
<organism evidence="3 4">
    <name type="scientific">Streptomyces graminofaciens</name>
    <dbReference type="NCBI Taxonomy" id="68212"/>
    <lineage>
        <taxon>Bacteria</taxon>
        <taxon>Bacillati</taxon>
        <taxon>Actinomycetota</taxon>
        <taxon>Actinomycetes</taxon>
        <taxon>Kitasatosporales</taxon>
        <taxon>Streptomycetaceae</taxon>
        <taxon>Streptomyces</taxon>
    </lineage>
</organism>